<feature type="domain" description="Granulins" evidence="6">
    <location>
        <begin position="1104"/>
        <end position="1117"/>
    </location>
</feature>
<feature type="domain" description="Granulins" evidence="6">
    <location>
        <begin position="1026"/>
        <end position="1039"/>
    </location>
</feature>
<comment type="similarity">
    <text evidence="2">Belongs to the granulin family.</text>
</comment>
<accession>A0AAN8G1Y9</accession>
<comment type="caution">
    <text evidence="7">The sequence shown here is derived from an EMBL/GenBank/DDBJ whole genome shotgun (WGS) entry which is preliminary data.</text>
</comment>
<feature type="domain" description="Granulins" evidence="6">
    <location>
        <begin position="480"/>
        <end position="493"/>
    </location>
</feature>
<evidence type="ECO:0000313" key="7">
    <source>
        <dbReference type="EMBL" id="KAK6166283.1"/>
    </source>
</evidence>
<dbReference type="AlphaFoldDB" id="A0AAN8G1Y9"/>
<dbReference type="SUPFAM" id="SSF57277">
    <property type="entry name" value="Granulin repeat"/>
    <property type="match status" value="15"/>
</dbReference>
<feature type="domain" description="Granulins" evidence="6">
    <location>
        <begin position="1204"/>
        <end position="1217"/>
    </location>
</feature>
<evidence type="ECO:0000256" key="3">
    <source>
        <dbReference type="ARBA" id="ARBA00022525"/>
    </source>
</evidence>
<dbReference type="Gene3D" id="2.10.25.160">
    <property type="entry name" value="Granulin"/>
    <property type="match status" value="15"/>
</dbReference>
<keyword evidence="3" id="KW-0964">Secreted</keyword>
<feature type="signal peptide" evidence="5">
    <location>
        <begin position="1"/>
        <end position="22"/>
    </location>
</feature>
<feature type="domain" description="Granulins" evidence="6">
    <location>
        <begin position="90"/>
        <end position="103"/>
    </location>
</feature>
<feature type="domain" description="Granulins" evidence="6">
    <location>
        <begin position="246"/>
        <end position="259"/>
    </location>
</feature>
<evidence type="ECO:0000256" key="5">
    <source>
        <dbReference type="SAM" id="SignalP"/>
    </source>
</evidence>
<feature type="domain" description="Granulins" evidence="6">
    <location>
        <begin position="714"/>
        <end position="727"/>
    </location>
</feature>
<dbReference type="PANTHER" id="PTHR12274:SF3">
    <property type="entry name" value="PROGRANULIN"/>
    <property type="match status" value="1"/>
</dbReference>
<dbReference type="EMBL" id="JAZGQO010000021">
    <property type="protein sequence ID" value="KAK6166283.1"/>
    <property type="molecule type" value="Genomic_DNA"/>
</dbReference>
<comment type="subcellular location">
    <subcellularLocation>
        <location evidence="1">Secreted</location>
    </subcellularLocation>
</comment>
<feature type="domain" description="Granulins" evidence="6">
    <location>
        <begin position="558"/>
        <end position="571"/>
    </location>
</feature>
<keyword evidence="4" id="KW-1015">Disulfide bond</keyword>
<feature type="domain" description="Granulins" evidence="6">
    <location>
        <begin position="168"/>
        <end position="181"/>
    </location>
</feature>
<feature type="domain" description="Granulins" evidence="6">
    <location>
        <begin position="636"/>
        <end position="649"/>
    </location>
</feature>
<feature type="domain" description="Granulins" evidence="6">
    <location>
        <begin position="948"/>
        <end position="961"/>
    </location>
</feature>
<feature type="domain" description="Granulins" evidence="6">
    <location>
        <begin position="870"/>
        <end position="883"/>
    </location>
</feature>
<gene>
    <name evidence="7" type="ORF">SNE40_023017</name>
</gene>
<dbReference type="SMART" id="SM00277">
    <property type="entry name" value="GRAN"/>
    <property type="match status" value="15"/>
</dbReference>
<dbReference type="GO" id="GO:0005576">
    <property type="term" value="C:extracellular region"/>
    <property type="evidence" value="ECO:0007669"/>
    <property type="project" value="UniProtKB-SubCell"/>
</dbReference>
<protein>
    <recommendedName>
        <fullName evidence="6">Granulins domain-containing protein</fullName>
    </recommendedName>
</protein>
<name>A0AAN8G1Y9_PATCE</name>
<dbReference type="PANTHER" id="PTHR12274">
    <property type="entry name" value="GRANULIN"/>
    <property type="match status" value="1"/>
</dbReference>
<dbReference type="Proteomes" id="UP001347796">
    <property type="component" value="Unassembled WGS sequence"/>
</dbReference>
<evidence type="ECO:0000313" key="8">
    <source>
        <dbReference type="Proteomes" id="UP001347796"/>
    </source>
</evidence>
<evidence type="ECO:0000256" key="2">
    <source>
        <dbReference type="ARBA" id="ARBA00010093"/>
    </source>
</evidence>
<reference evidence="7 8" key="1">
    <citation type="submission" date="2024-01" db="EMBL/GenBank/DDBJ databases">
        <title>The genome of the rayed Mediterranean limpet Patella caerulea (Linnaeus, 1758).</title>
        <authorList>
            <person name="Anh-Thu Weber A."/>
            <person name="Halstead-Nussloch G."/>
        </authorList>
    </citation>
    <scope>NUCLEOTIDE SEQUENCE [LARGE SCALE GENOMIC DNA]</scope>
    <source>
        <strain evidence="7">AATW-2023a</strain>
        <tissue evidence="7">Whole specimen</tissue>
    </source>
</reference>
<keyword evidence="5" id="KW-0732">Signal</keyword>
<proteinExistence type="inferred from homology"/>
<keyword evidence="8" id="KW-1185">Reference proteome</keyword>
<feature type="domain" description="Granulins" evidence="6">
    <location>
        <begin position="324"/>
        <end position="337"/>
    </location>
</feature>
<feature type="domain" description="Granulins" evidence="6">
    <location>
        <begin position="402"/>
        <end position="415"/>
    </location>
</feature>
<feature type="chain" id="PRO_5042835274" description="Granulins domain-containing protein" evidence="5">
    <location>
        <begin position="23"/>
        <end position="1278"/>
    </location>
</feature>
<dbReference type="InterPro" id="IPR000118">
    <property type="entry name" value="Granulin"/>
</dbReference>
<feature type="domain" description="Granulins" evidence="6">
    <location>
        <begin position="792"/>
        <end position="805"/>
    </location>
</feature>
<dbReference type="InterPro" id="IPR037277">
    <property type="entry name" value="Granulin_sf"/>
</dbReference>
<evidence type="ECO:0000259" key="6">
    <source>
        <dbReference type="PROSITE" id="PS00799"/>
    </source>
</evidence>
<dbReference type="InterPro" id="IPR039036">
    <property type="entry name" value="Granulin_fam"/>
</dbReference>
<evidence type="ECO:0000256" key="1">
    <source>
        <dbReference type="ARBA" id="ARBA00004613"/>
    </source>
</evidence>
<dbReference type="Pfam" id="PF00396">
    <property type="entry name" value="Granulin"/>
    <property type="match status" value="15"/>
</dbReference>
<sequence length="1278" mass="130534">MLSAMMWKSIYLVAVSLTVVSCGTLYFKSQDKIERELNNQDHKTKAANKPVTLEDVVCPGGISQCPDGSTCCLQASGQYGCCPLPSAVCCSDKVHCCPSGTTCDVSAGKCLKQDGSQIFMSKKIAAKPVAVKDVVCPGGTSQCPDSTTCCKLSSGQYGCCPLPSAVCCSDGVHCCPSGTTCDTAAGKCNKQDGSQVFMSQKIAAKPVAVKAVVCPGGASQCPDSTTCCLQASGQYGCCPLPSAVCCSDKVHCCPSGTTCDVSAGKCLKQDGSQVFMSKKIAAKPVTVKDVVCPGGTSQCPDSTTCCKLSSGQYGCCPLPSAVCCSDGVHCCPSGTTCDTAAGKCNKQDGSQVFMFKKIAAKPVAVKDVVCPGGTSQCPDSTTCCKLSSGQYGCCPLPSAVCCSDGVHCCPSGTTCDTSAGKCNKQDGSQVFMFQKIAAKPVPVKDVVCPGGTSQCPDSTTCCKLSSGQYGCCPLPSAVCCSDGVHCCPSGTTCDTSAGKCIKQDGSHVFMFKKIAAKPVVVKDVVCPGGTSQCPDSTTCCKLSSGQYGCCPLPSAVCCSDGVHCCPSGTTCDTSAGKCIKQDGSHVLMSEKLVAKSVSVADVLCPDGTLKCPVGATCCKMASGQYGCCAIPDAVCCSDGVHCCPSGTTCDTSAGKCNKQDGSQVFMSKKIAAKPVTVEDVVCPGGTSQCPDSTTCCKLSSGQYGCCPLPSAVCCSDGVHCCPSGTTCDTSAGKCNKQDGSQVFMSKKIAAKPVAVKDVVCPGGTSQCPDSTTCCKLSSGQYGCCPLPSAVCCSDGVHCCPSGTTCDTAAGKCNKQDGSQVFMSKKITAKPVTEKDVVCPDGTSQCPDRTTCCKLSSGQYGCCPLPSAVCCSDGVHCCPSGTTCDTAAGKCNKQDGSQIFMSKKIAAKPVAVKDVVCPGGTSQCPDSTTCCKLSSGQYGCCPLPSAVCCSDGVHCCPSGTTCDTAAGKCNKQDGSQIFMFKKIAAKPVAVKDVVCPGGTSQCPDSTTCCKLSSGQYGCCPLPSAVCCSDGVHCCPSGTTCDTSAGKCNKQDGSQVFMSKKIAAKPVAVKDVVCPGGTSQCPDSTTCCKLSSGQYGCCPLPSAVCCSDRVHCCPSGTTCDTAAGKCNKQDGSQVFMSKKIAAKPVSVEKQPASISVKDSFTYVDHLKGIYGVMCPDGHSQCPNDNTCCKLFSGDYGCCPLPDATCCSDEEHCCPRGMTCDTTKSQCDSNGIKVSIFKKSPAKLKISCCGSRCCPDGYLCSASGLCKKITNTEWIKFKNGF</sequence>
<dbReference type="PROSITE" id="PS00799">
    <property type="entry name" value="GRANULINS"/>
    <property type="match status" value="15"/>
</dbReference>
<evidence type="ECO:0000256" key="4">
    <source>
        <dbReference type="ARBA" id="ARBA00023157"/>
    </source>
</evidence>
<organism evidence="7 8">
    <name type="scientific">Patella caerulea</name>
    <name type="common">Rayed Mediterranean limpet</name>
    <dbReference type="NCBI Taxonomy" id="87958"/>
    <lineage>
        <taxon>Eukaryota</taxon>
        <taxon>Metazoa</taxon>
        <taxon>Spiralia</taxon>
        <taxon>Lophotrochozoa</taxon>
        <taxon>Mollusca</taxon>
        <taxon>Gastropoda</taxon>
        <taxon>Patellogastropoda</taxon>
        <taxon>Patelloidea</taxon>
        <taxon>Patellidae</taxon>
        <taxon>Patella</taxon>
    </lineage>
</organism>